<accession>A0ABU3Z928</accession>
<evidence type="ECO:0000256" key="1">
    <source>
        <dbReference type="ARBA" id="ARBA00001947"/>
    </source>
</evidence>
<evidence type="ECO:0000256" key="2">
    <source>
        <dbReference type="ARBA" id="ARBA00022723"/>
    </source>
</evidence>
<keyword evidence="7" id="KW-1185">Reference proteome</keyword>
<dbReference type="InterPro" id="IPR001279">
    <property type="entry name" value="Metallo-B-lactamas"/>
</dbReference>
<dbReference type="Pfam" id="PF00753">
    <property type="entry name" value="Lactamase_B"/>
    <property type="match status" value="1"/>
</dbReference>
<dbReference type="InterPro" id="IPR051453">
    <property type="entry name" value="MBL_Glyoxalase_II"/>
</dbReference>
<feature type="domain" description="Metallo-beta-lactamase" evidence="5">
    <location>
        <begin position="12"/>
        <end position="180"/>
    </location>
</feature>
<dbReference type="Gene3D" id="3.60.15.10">
    <property type="entry name" value="Ribonuclease Z/Hydroxyacylglutathione hydrolase-like"/>
    <property type="match status" value="1"/>
</dbReference>
<organism evidence="6 7">
    <name type="scientific">Veillonella absiana</name>
    <dbReference type="NCBI Taxonomy" id="3079305"/>
    <lineage>
        <taxon>Bacteria</taxon>
        <taxon>Bacillati</taxon>
        <taxon>Bacillota</taxon>
        <taxon>Negativicutes</taxon>
        <taxon>Veillonellales</taxon>
        <taxon>Veillonellaceae</taxon>
        <taxon>Veillonella</taxon>
    </lineage>
</organism>
<dbReference type="CDD" id="cd06262">
    <property type="entry name" value="metallo-hydrolase-like_MBL-fold"/>
    <property type="match status" value="1"/>
</dbReference>
<dbReference type="PANTHER" id="PTHR46233">
    <property type="entry name" value="HYDROXYACYLGLUTATHIONE HYDROLASE GLOC"/>
    <property type="match status" value="1"/>
</dbReference>
<reference evidence="6 7" key="1">
    <citation type="submission" date="2023-10" db="EMBL/GenBank/DDBJ databases">
        <title>Veillonella sp. nov., isolated from a pig farm feces dump.</title>
        <authorList>
            <person name="Chang Y.-H."/>
        </authorList>
    </citation>
    <scope>NUCLEOTIDE SEQUENCE [LARGE SCALE GENOMIC DNA]</scope>
    <source>
        <strain evidence="6 7">YH-vei2233</strain>
    </source>
</reference>
<dbReference type="RefSeq" id="WP_317329960.1">
    <property type="nucleotide sequence ID" value="NZ_JAWJZA010000003.1"/>
</dbReference>
<comment type="cofactor">
    <cofactor evidence="1">
        <name>Zn(2+)</name>
        <dbReference type="ChEBI" id="CHEBI:29105"/>
    </cofactor>
</comment>
<evidence type="ECO:0000313" key="7">
    <source>
        <dbReference type="Proteomes" id="UP001272515"/>
    </source>
</evidence>
<dbReference type="EMBL" id="JAWJZB010000006">
    <property type="protein sequence ID" value="MDV5088424.1"/>
    <property type="molecule type" value="Genomic_DNA"/>
</dbReference>
<keyword evidence="4" id="KW-0862">Zinc</keyword>
<evidence type="ECO:0000259" key="5">
    <source>
        <dbReference type="SMART" id="SM00849"/>
    </source>
</evidence>
<dbReference type="SMART" id="SM00849">
    <property type="entry name" value="Lactamase_B"/>
    <property type="match status" value="1"/>
</dbReference>
<dbReference type="Proteomes" id="UP001272515">
    <property type="component" value="Unassembled WGS sequence"/>
</dbReference>
<protein>
    <submittedName>
        <fullName evidence="6">MBL fold metallo-hydrolase</fullName>
    </submittedName>
</protein>
<evidence type="ECO:0000313" key="6">
    <source>
        <dbReference type="EMBL" id="MDV5088424.1"/>
    </source>
</evidence>
<dbReference type="PANTHER" id="PTHR46233:SF3">
    <property type="entry name" value="HYDROXYACYLGLUTATHIONE HYDROLASE GLOC"/>
    <property type="match status" value="1"/>
</dbReference>
<dbReference type="SUPFAM" id="SSF56281">
    <property type="entry name" value="Metallo-hydrolase/oxidoreductase"/>
    <property type="match status" value="1"/>
</dbReference>
<keyword evidence="3" id="KW-0378">Hydrolase</keyword>
<comment type="caution">
    <text evidence="6">The sequence shown here is derived from an EMBL/GenBank/DDBJ whole genome shotgun (WGS) entry which is preliminary data.</text>
</comment>
<gene>
    <name evidence="6" type="ORF">RVY80_06120</name>
</gene>
<proteinExistence type="predicted"/>
<name>A0ABU3Z928_9FIRM</name>
<evidence type="ECO:0000256" key="3">
    <source>
        <dbReference type="ARBA" id="ARBA00022801"/>
    </source>
</evidence>
<keyword evidence="2" id="KW-0479">Metal-binding</keyword>
<sequence>MTILKRPLGLYKANCYILIKDNQSIIIDPGFHSQHIIEMVKDTTPLAVLLTHGHCDHVTALDDVCQYFNIPAYLHPNDQELLQLIRRRPSVYKKKMYTECEDLIEGQLQVGPFDLQVHHTPGHSTGSVCIQWENHLFTGDTVFKQMVGTIDTYTGNAAEMKASIERIITFSDALYIHPGHQEDTTIKDERPYLLEYIASHQM</sequence>
<evidence type="ECO:0000256" key="4">
    <source>
        <dbReference type="ARBA" id="ARBA00022833"/>
    </source>
</evidence>
<dbReference type="InterPro" id="IPR036866">
    <property type="entry name" value="RibonucZ/Hydroxyglut_hydro"/>
</dbReference>